<accession>X1RWE8</accession>
<dbReference type="PANTHER" id="PTHR30408:SF12">
    <property type="entry name" value="TYPE I RESTRICTION ENZYME MJAVIII SPECIFICITY SUBUNIT"/>
    <property type="match status" value="1"/>
</dbReference>
<proteinExistence type="inferred from homology"/>
<keyword evidence="2" id="KW-0680">Restriction system</keyword>
<dbReference type="Gene3D" id="1.10.287.1120">
    <property type="entry name" value="Bipartite methylase S protein"/>
    <property type="match status" value="1"/>
</dbReference>
<feature type="domain" description="Type I restriction modification DNA specificity" evidence="4">
    <location>
        <begin position="28"/>
        <end position="146"/>
    </location>
</feature>
<evidence type="ECO:0000256" key="2">
    <source>
        <dbReference type="ARBA" id="ARBA00022747"/>
    </source>
</evidence>
<evidence type="ECO:0000256" key="1">
    <source>
        <dbReference type="ARBA" id="ARBA00010923"/>
    </source>
</evidence>
<dbReference type="GO" id="GO:0009307">
    <property type="term" value="P:DNA restriction-modification system"/>
    <property type="evidence" value="ECO:0007669"/>
    <property type="project" value="UniProtKB-KW"/>
</dbReference>
<comment type="similarity">
    <text evidence="1">Belongs to the type-I restriction system S methylase family.</text>
</comment>
<evidence type="ECO:0000256" key="3">
    <source>
        <dbReference type="ARBA" id="ARBA00023125"/>
    </source>
</evidence>
<dbReference type="GO" id="GO:0003677">
    <property type="term" value="F:DNA binding"/>
    <property type="evidence" value="ECO:0007669"/>
    <property type="project" value="UniProtKB-KW"/>
</dbReference>
<sequence length="165" mass="18968">RPEFALGISHDKILYISESRFQEISRKFGAPQNGDILITAVGSLGVPYLIEDDERFYFKDGNLLWLRDFSGEIDKRFLIYYFESFGFKKVIEVITAGSSQKALTIEKLEKLRIPLPNSSEQKMITQILSEIDAKIEKEQDFKSELKQLKTGLMQVLLTGKDRVKV</sequence>
<dbReference type="AlphaFoldDB" id="X1RWE8"/>
<comment type="caution">
    <text evidence="5">The sequence shown here is derived from an EMBL/GenBank/DDBJ whole genome shotgun (WGS) entry which is preliminary data.</text>
</comment>
<dbReference type="Pfam" id="PF01420">
    <property type="entry name" value="Methylase_S"/>
    <property type="match status" value="1"/>
</dbReference>
<dbReference type="InterPro" id="IPR052021">
    <property type="entry name" value="Type-I_RS_S_subunit"/>
</dbReference>
<name>X1RWE8_9ZZZZ</name>
<organism evidence="5">
    <name type="scientific">marine sediment metagenome</name>
    <dbReference type="NCBI Taxonomy" id="412755"/>
    <lineage>
        <taxon>unclassified sequences</taxon>
        <taxon>metagenomes</taxon>
        <taxon>ecological metagenomes</taxon>
    </lineage>
</organism>
<feature type="non-terminal residue" evidence="5">
    <location>
        <position position="1"/>
    </location>
</feature>
<evidence type="ECO:0000313" key="5">
    <source>
        <dbReference type="EMBL" id="GAI85087.1"/>
    </source>
</evidence>
<keyword evidence="3" id="KW-0238">DNA-binding</keyword>
<dbReference type="PANTHER" id="PTHR30408">
    <property type="entry name" value="TYPE-1 RESTRICTION ENZYME ECOKI SPECIFICITY PROTEIN"/>
    <property type="match status" value="1"/>
</dbReference>
<reference evidence="5" key="1">
    <citation type="journal article" date="2014" name="Front. Microbiol.">
        <title>High frequency of phylogenetically diverse reductive dehalogenase-homologous genes in deep subseafloor sedimentary metagenomes.</title>
        <authorList>
            <person name="Kawai M."/>
            <person name="Futagami T."/>
            <person name="Toyoda A."/>
            <person name="Takaki Y."/>
            <person name="Nishi S."/>
            <person name="Hori S."/>
            <person name="Arai W."/>
            <person name="Tsubouchi T."/>
            <person name="Morono Y."/>
            <person name="Uchiyama I."/>
            <person name="Ito T."/>
            <person name="Fujiyama A."/>
            <person name="Inagaki F."/>
            <person name="Takami H."/>
        </authorList>
    </citation>
    <scope>NUCLEOTIDE SEQUENCE</scope>
    <source>
        <strain evidence="5">Expedition CK06-06</strain>
    </source>
</reference>
<dbReference type="InterPro" id="IPR000055">
    <property type="entry name" value="Restrct_endonuc_typeI_TRD"/>
</dbReference>
<dbReference type="EMBL" id="BARW01008510">
    <property type="protein sequence ID" value="GAI85087.1"/>
    <property type="molecule type" value="Genomic_DNA"/>
</dbReference>
<evidence type="ECO:0000259" key="4">
    <source>
        <dbReference type="Pfam" id="PF01420"/>
    </source>
</evidence>
<dbReference type="Gene3D" id="3.90.220.20">
    <property type="entry name" value="DNA methylase specificity domains"/>
    <property type="match status" value="1"/>
</dbReference>
<gene>
    <name evidence="5" type="ORF">S12H4_17416</name>
</gene>
<dbReference type="InterPro" id="IPR044946">
    <property type="entry name" value="Restrct_endonuc_typeI_TRD_sf"/>
</dbReference>
<protein>
    <recommendedName>
        <fullName evidence="4">Type I restriction modification DNA specificity domain-containing protein</fullName>
    </recommendedName>
</protein>
<dbReference type="SUPFAM" id="SSF116734">
    <property type="entry name" value="DNA methylase specificity domain"/>
    <property type="match status" value="1"/>
</dbReference>